<dbReference type="GeneID" id="8682806"/>
<dbReference type="Pfam" id="PF07754">
    <property type="entry name" value="HVO_2753_ZBP"/>
    <property type="match status" value="1"/>
</dbReference>
<feature type="domain" description="Small zinc finger protein HVO-2753-like zinc-binding pocket" evidence="1">
    <location>
        <begin position="8"/>
        <end position="51"/>
    </location>
</feature>
<dbReference type="OrthoDB" id="35104at2157"/>
<sequence length="55" mass="5823">MAERIEHCISCGVRLEGAGAVRFKCPSCGAELGRCGKCRKQSNAYVCPSCGFKGP</sequence>
<dbReference type="PANTHER" id="PTHR40733:SF1">
    <property type="entry name" value="SMALL ZINC FINGER PROTEIN HVO-2753-LIKE ZINC-BINDING POCKET DOMAIN-CONTAINING PROTEIN"/>
    <property type="match status" value="1"/>
</dbReference>
<organism evidence="2 3">
    <name type="scientific">Methanocella paludicola (strain DSM 17711 / JCM 13418 / NBRC 101707 / SANAE)</name>
    <dbReference type="NCBI Taxonomy" id="304371"/>
    <lineage>
        <taxon>Archaea</taxon>
        <taxon>Methanobacteriati</taxon>
        <taxon>Methanobacteriota</taxon>
        <taxon>Stenosarchaea group</taxon>
        <taxon>Methanomicrobia</taxon>
        <taxon>Methanocellales</taxon>
        <taxon>Methanocellaceae</taxon>
        <taxon>Methanocella</taxon>
    </lineage>
</organism>
<protein>
    <recommendedName>
        <fullName evidence="1">Small zinc finger protein HVO-2753-like zinc-binding pocket domain-containing protein</fullName>
    </recommendedName>
</protein>
<dbReference type="STRING" id="304371.MCP_0197"/>
<dbReference type="InterPro" id="IPR011668">
    <property type="entry name" value="HVO_2753-like_ZBP"/>
</dbReference>
<dbReference type="RefSeq" id="WP_012898949.1">
    <property type="nucleotide sequence ID" value="NC_013665.1"/>
</dbReference>
<dbReference type="KEGG" id="mpd:MCP_0197"/>
<dbReference type="FunCoup" id="D1YUZ7">
    <property type="interactions" value="82"/>
</dbReference>
<gene>
    <name evidence="2" type="ordered locus">MCP_0197</name>
</gene>
<evidence type="ECO:0000259" key="1">
    <source>
        <dbReference type="Pfam" id="PF07754"/>
    </source>
</evidence>
<dbReference type="PANTHER" id="PTHR40733">
    <property type="entry name" value="ZINC-RIBBON RNA-BINDING PROTEIN INVOLVED IN TRANSLATION-RELATED"/>
    <property type="match status" value="1"/>
</dbReference>
<dbReference type="NCBIfam" id="NF041909">
    <property type="entry name" value="HVO_2753"/>
    <property type="match status" value="1"/>
</dbReference>
<accession>D1YUZ7</accession>
<reference evidence="2 3" key="1">
    <citation type="journal article" date="2007" name="Appl. Environ. Microbiol.">
        <title>Isolation of key methanogens for global methane emission from rice paddy fields: a novel isolate affiliated with the clone cluster rice cluster I.</title>
        <authorList>
            <person name="Sakai S."/>
            <person name="Imachi H."/>
            <person name="Sekiguchi Y."/>
            <person name="Ohashi A."/>
            <person name="Harada H."/>
            <person name="Kamagata Y."/>
        </authorList>
    </citation>
    <scope>NUCLEOTIDE SEQUENCE [LARGE SCALE GENOMIC DNA]</scope>
    <source>
        <strain evidence="3">DSM 17711 / JCM 13418 / NBRC 101707 / SANAE</strain>
    </source>
</reference>
<reference evidence="2 3" key="2">
    <citation type="journal article" date="2008" name="Int. J. Syst. Evol. Microbiol.">
        <title>Methanocella paludicola gen. nov., sp. nov., a methane-producing archaeon, the first isolate of the lineage 'Rice Cluster I', and proposal of the new archaeal order Methanocellales ord. nov.</title>
        <authorList>
            <person name="Sakai S."/>
            <person name="Imachi H."/>
            <person name="Hanada S."/>
            <person name="Ohashi A."/>
            <person name="Harada H."/>
            <person name="Kamagata Y."/>
        </authorList>
    </citation>
    <scope>NUCLEOTIDE SEQUENCE [LARGE SCALE GENOMIC DNA]</scope>
    <source>
        <strain evidence="3">DSM 17711 / JCM 13418 / NBRC 101707 / SANAE</strain>
    </source>
</reference>
<dbReference type="Proteomes" id="UP000001882">
    <property type="component" value="Chromosome"/>
</dbReference>
<proteinExistence type="predicted"/>
<evidence type="ECO:0000313" key="2">
    <source>
        <dbReference type="EMBL" id="BAI60269.1"/>
    </source>
</evidence>
<dbReference type="NCBIfam" id="NF011481">
    <property type="entry name" value="PRK14890.1"/>
    <property type="match status" value="1"/>
</dbReference>
<dbReference type="InParanoid" id="D1YUZ7"/>
<evidence type="ECO:0000313" key="3">
    <source>
        <dbReference type="Proteomes" id="UP000001882"/>
    </source>
</evidence>
<dbReference type="AlphaFoldDB" id="D1YUZ7"/>
<dbReference type="eggNOG" id="arCOG01989">
    <property type="taxonomic scope" value="Archaea"/>
</dbReference>
<name>D1YUZ7_METPS</name>
<dbReference type="InterPro" id="IPR044720">
    <property type="entry name" value="HVO_2753-like"/>
</dbReference>
<dbReference type="InterPro" id="IPR049683">
    <property type="entry name" value="HVO_2753-like_euryarch"/>
</dbReference>
<reference evidence="3" key="3">
    <citation type="journal article" date="2011" name="PLoS ONE">
        <title>Genome sequence of a mesophilic hydrogenotrophic methanogen Methanocella paludicola, the first cultivated representative of the order Methanocellales.</title>
        <authorList>
            <person name="Sakai S."/>
            <person name="Takaki Y."/>
            <person name="Shimamura S."/>
            <person name="Sekine M."/>
            <person name="Tajima T."/>
            <person name="Kosugi H."/>
            <person name="Ichikawa N."/>
            <person name="Tasumi E."/>
            <person name="Hiraki A.T."/>
            <person name="Shimizu A."/>
            <person name="Kato Y."/>
            <person name="Nishiko R."/>
            <person name="Mori K."/>
            <person name="Fujita N."/>
            <person name="Imachi H."/>
            <person name="Takai K."/>
        </authorList>
    </citation>
    <scope>NUCLEOTIDE SEQUENCE [LARGE SCALE GENOMIC DNA]</scope>
    <source>
        <strain evidence="3">DSM 17711 / JCM 13418 / NBRC 101707 / SANAE</strain>
    </source>
</reference>
<keyword evidence="3" id="KW-1185">Reference proteome</keyword>
<dbReference type="EMBL" id="AP011532">
    <property type="protein sequence ID" value="BAI60269.1"/>
    <property type="molecule type" value="Genomic_DNA"/>
</dbReference>